<dbReference type="AlphaFoldDB" id="A0A8J2XI79"/>
<dbReference type="SMART" id="SM01005">
    <property type="entry name" value="Ala_racemase_C"/>
    <property type="match status" value="1"/>
</dbReference>
<name>A0A8J2XI79_9BACI</name>
<keyword evidence="2 4" id="KW-0663">Pyridoxal phosphate</keyword>
<evidence type="ECO:0000313" key="8">
    <source>
        <dbReference type="Proteomes" id="UP000602050"/>
    </source>
</evidence>
<dbReference type="FunFam" id="3.20.20.10:FF:000002">
    <property type="entry name" value="Alanine racemase"/>
    <property type="match status" value="1"/>
</dbReference>
<dbReference type="GO" id="GO:0030632">
    <property type="term" value="P:D-alanine biosynthetic process"/>
    <property type="evidence" value="ECO:0007669"/>
    <property type="project" value="UniProtKB-UniRule"/>
</dbReference>
<dbReference type="Gene3D" id="3.20.20.10">
    <property type="entry name" value="Alanine racemase"/>
    <property type="match status" value="1"/>
</dbReference>
<dbReference type="PANTHER" id="PTHR30511">
    <property type="entry name" value="ALANINE RACEMASE"/>
    <property type="match status" value="1"/>
</dbReference>
<comment type="function">
    <text evidence="4">Catalyzes the interconversion of L-alanine and D-alanine. May also act on other amino acids.</text>
</comment>
<dbReference type="GO" id="GO:0005829">
    <property type="term" value="C:cytosol"/>
    <property type="evidence" value="ECO:0007669"/>
    <property type="project" value="TreeGrafter"/>
</dbReference>
<dbReference type="EMBL" id="BMEV01000026">
    <property type="protein sequence ID" value="GFZ75596.1"/>
    <property type="molecule type" value="Genomic_DNA"/>
</dbReference>
<dbReference type="HAMAP" id="MF_01201">
    <property type="entry name" value="Ala_racemase"/>
    <property type="match status" value="1"/>
</dbReference>
<feature type="binding site" evidence="4">
    <location>
        <position position="141"/>
    </location>
    <ligand>
        <name>substrate</name>
    </ligand>
</feature>
<comment type="pathway">
    <text evidence="4">Amino-acid biosynthesis; D-alanine biosynthesis; D-alanine from L-alanine: step 1/1.</text>
</comment>
<dbReference type="Gene3D" id="2.40.37.10">
    <property type="entry name" value="Lyase, Ornithine Decarboxylase, Chain A, domain 1"/>
    <property type="match status" value="1"/>
</dbReference>
<evidence type="ECO:0000256" key="2">
    <source>
        <dbReference type="ARBA" id="ARBA00022898"/>
    </source>
</evidence>
<reference evidence="7" key="1">
    <citation type="journal article" date="2014" name="Int. J. Syst. Evol. Microbiol.">
        <title>Complete genome sequence of Corynebacterium casei LMG S-19264T (=DSM 44701T), isolated from a smear-ripened cheese.</title>
        <authorList>
            <consortium name="US DOE Joint Genome Institute (JGI-PGF)"/>
            <person name="Walter F."/>
            <person name="Albersmeier A."/>
            <person name="Kalinowski J."/>
            <person name="Ruckert C."/>
        </authorList>
    </citation>
    <scope>NUCLEOTIDE SEQUENCE</scope>
    <source>
        <strain evidence="7">CGMCC 1.12360</strain>
    </source>
</reference>
<comment type="catalytic activity">
    <reaction evidence="4">
        <text>L-alanine = D-alanine</text>
        <dbReference type="Rhea" id="RHEA:20249"/>
        <dbReference type="ChEBI" id="CHEBI:57416"/>
        <dbReference type="ChEBI" id="CHEBI:57972"/>
        <dbReference type="EC" id="5.1.1.1"/>
    </reaction>
</comment>
<dbReference type="InterPro" id="IPR009006">
    <property type="entry name" value="Ala_racemase/Decarboxylase_C"/>
</dbReference>
<dbReference type="Proteomes" id="UP000602050">
    <property type="component" value="Unassembled WGS sequence"/>
</dbReference>
<feature type="active site" description="Proton acceptor; specific for D-alanine" evidence="4">
    <location>
        <position position="43"/>
    </location>
</feature>
<dbReference type="Pfam" id="PF01168">
    <property type="entry name" value="Ala_racemase_N"/>
    <property type="match status" value="1"/>
</dbReference>
<feature type="modified residue" description="N6-(pyridoxal phosphate)lysine" evidence="4 5">
    <location>
        <position position="43"/>
    </location>
</feature>
<proteinExistence type="inferred from homology"/>
<dbReference type="SUPFAM" id="SSF51419">
    <property type="entry name" value="PLP-binding barrel"/>
    <property type="match status" value="1"/>
</dbReference>
<dbReference type="GO" id="GO:0008784">
    <property type="term" value="F:alanine racemase activity"/>
    <property type="evidence" value="ECO:0007669"/>
    <property type="project" value="UniProtKB-UniRule"/>
</dbReference>
<keyword evidence="3 4" id="KW-0413">Isomerase</keyword>
<reference evidence="7" key="2">
    <citation type="submission" date="2020-09" db="EMBL/GenBank/DDBJ databases">
        <authorList>
            <person name="Sun Q."/>
            <person name="Zhou Y."/>
        </authorList>
    </citation>
    <scope>NUCLEOTIDE SEQUENCE</scope>
    <source>
        <strain evidence="7">CGMCC 1.12360</strain>
    </source>
</reference>
<dbReference type="InterPro" id="IPR011079">
    <property type="entry name" value="Ala_racemase_C"/>
</dbReference>
<dbReference type="UniPathway" id="UPA00042">
    <property type="reaction ID" value="UER00497"/>
</dbReference>
<feature type="domain" description="Alanine racemase C-terminal" evidence="6">
    <location>
        <begin position="249"/>
        <end position="377"/>
    </location>
</feature>
<sequence length="379" mass="42023">MIVNRGIVTDNPTVAEIHLPSFRENVRKIKSQIGKCRLLAVIKTNAYGHGTGKMAMEAVKAGADRLGVTTVQEGIHLRQQGITLPIHILSSVPIEQADLIVKYDFIPSVSTASFVIALDDAARNQRKKVIVHAKLNTGLNRFGIEPKDALSFFQAYYHLPHIEWEGIYTHFSHADEGDWKRTEDQFNLFIDTVNNLETNGFFFPLKHAGASTITLERPDMYLDMVRPGIALFGYTPDERQERIFPLQPVLTLKTKLTLIRNIPPGSPVGYGGKYVSAKNEKIGILPIGHGDGFKRSLSNRGEVLIHGKRAPIIGTIALDQTFVNITDIIGAKEGDEVILIGSQGKERITARELANSIGSNVDEVLASLMQRIPRKYILN</sequence>
<dbReference type="EC" id="5.1.1.1" evidence="4"/>
<evidence type="ECO:0000256" key="3">
    <source>
        <dbReference type="ARBA" id="ARBA00023235"/>
    </source>
</evidence>
<evidence type="ECO:0000256" key="4">
    <source>
        <dbReference type="HAMAP-Rule" id="MF_01201"/>
    </source>
</evidence>
<dbReference type="PANTHER" id="PTHR30511:SF0">
    <property type="entry name" value="ALANINE RACEMASE, CATABOLIC-RELATED"/>
    <property type="match status" value="1"/>
</dbReference>
<keyword evidence="8" id="KW-1185">Reference proteome</keyword>
<evidence type="ECO:0000256" key="5">
    <source>
        <dbReference type="PIRSR" id="PIRSR600821-50"/>
    </source>
</evidence>
<organism evidence="7 8">
    <name type="scientific">Compostibacillus humi</name>
    <dbReference type="NCBI Taxonomy" id="1245525"/>
    <lineage>
        <taxon>Bacteria</taxon>
        <taxon>Bacillati</taxon>
        <taxon>Bacillota</taxon>
        <taxon>Bacilli</taxon>
        <taxon>Bacillales</taxon>
        <taxon>Bacillaceae</taxon>
        <taxon>Compostibacillus</taxon>
    </lineage>
</organism>
<comment type="caution">
    <text evidence="7">The sequence shown here is derived from an EMBL/GenBank/DDBJ whole genome shotgun (WGS) entry which is preliminary data.</text>
</comment>
<gene>
    <name evidence="7" type="ORF">GCM10010978_16440</name>
</gene>
<evidence type="ECO:0000313" key="7">
    <source>
        <dbReference type="EMBL" id="GFZ75596.1"/>
    </source>
</evidence>
<evidence type="ECO:0000256" key="1">
    <source>
        <dbReference type="ARBA" id="ARBA00001933"/>
    </source>
</evidence>
<dbReference type="SUPFAM" id="SSF50621">
    <property type="entry name" value="Alanine racemase C-terminal domain-like"/>
    <property type="match status" value="1"/>
</dbReference>
<dbReference type="CDD" id="cd00430">
    <property type="entry name" value="PLPDE_III_AR"/>
    <property type="match status" value="1"/>
</dbReference>
<dbReference type="GO" id="GO:0030170">
    <property type="term" value="F:pyridoxal phosphate binding"/>
    <property type="evidence" value="ECO:0007669"/>
    <property type="project" value="UniProtKB-UniRule"/>
</dbReference>
<dbReference type="Pfam" id="PF00842">
    <property type="entry name" value="Ala_racemase_C"/>
    <property type="match status" value="1"/>
</dbReference>
<dbReference type="NCBIfam" id="TIGR00492">
    <property type="entry name" value="alr"/>
    <property type="match status" value="1"/>
</dbReference>
<comment type="similarity">
    <text evidence="4">Belongs to the alanine racemase family.</text>
</comment>
<dbReference type="InterPro" id="IPR000821">
    <property type="entry name" value="Ala_racemase"/>
</dbReference>
<comment type="caution">
    <text evidence="4">Lacks conserved residue(s) required for the propagation of feature annotation.</text>
</comment>
<protein>
    <recommendedName>
        <fullName evidence="4">Alanine racemase</fullName>
        <ecNumber evidence="4">5.1.1.1</ecNumber>
    </recommendedName>
</protein>
<dbReference type="RefSeq" id="WP_229733598.1">
    <property type="nucleotide sequence ID" value="NZ_BMEV01000026.1"/>
</dbReference>
<dbReference type="PRINTS" id="PR00992">
    <property type="entry name" value="ALARACEMASE"/>
</dbReference>
<dbReference type="InterPro" id="IPR029066">
    <property type="entry name" value="PLP-binding_barrel"/>
</dbReference>
<dbReference type="InterPro" id="IPR001608">
    <property type="entry name" value="Ala_racemase_N"/>
</dbReference>
<accession>A0A8J2XI79</accession>
<comment type="cofactor">
    <cofactor evidence="1 4 5">
        <name>pyridoxal 5'-phosphate</name>
        <dbReference type="ChEBI" id="CHEBI:597326"/>
    </cofactor>
</comment>
<evidence type="ECO:0000259" key="6">
    <source>
        <dbReference type="SMART" id="SM01005"/>
    </source>
</evidence>
<feature type="active site" description="Proton acceptor; specific for L-alanine" evidence="4">
    <location>
        <position position="270"/>
    </location>
</feature>